<name>A0A5J4TRS8_9EUKA</name>
<feature type="non-terminal residue" evidence="2">
    <location>
        <position position="1"/>
    </location>
</feature>
<dbReference type="InterPro" id="IPR035892">
    <property type="entry name" value="C2_domain_sf"/>
</dbReference>
<dbReference type="Gene3D" id="2.60.40.150">
    <property type="entry name" value="C2 domain"/>
    <property type="match status" value="1"/>
</dbReference>
<dbReference type="InterPro" id="IPR000008">
    <property type="entry name" value="C2_dom"/>
</dbReference>
<protein>
    <recommendedName>
        <fullName evidence="1">C2 domain-containing protein</fullName>
    </recommendedName>
</protein>
<evidence type="ECO:0000313" key="3">
    <source>
        <dbReference type="Proteomes" id="UP000324800"/>
    </source>
</evidence>
<dbReference type="Pfam" id="PF00168">
    <property type="entry name" value="C2"/>
    <property type="match status" value="1"/>
</dbReference>
<organism evidence="2 3">
    <name type="scientific">Streblomastix strix</name>
    <dbReference type="NCBI Taxonomy" id="222440"/>
    <lineage>
        <taxon>Eukaryota</taxon>
        <taxon>Metamonada</taxon>
        <taxon>Preaxostyla</taxon>
        <taxon>Oxymonadida</taxon>
        <taxon>Streblomastigidae</taxon>
        <taxon>Streblomastix</taxon>
    </lineage>
</organism>
<dbReference type="SUPFAM" id="SSF49562">
    <property type="entry name" value="C2 domain (Calcium/lipid-binding domain, CaLB)"/>
    <property type="match status" value="1"/>
</dbReference>
<dbReference type="Proteomes" id="UP000324800">
    <property type="component" value="Unassembled WGS sequence"/>
</dbReference>
<gene>
    <name evidence="2" type="ORF">EZS28_044312</name>
</gene>
<feature type="domain" description="C2" evidence="1">
    <location>
        <begin position="1"/>
        <end position="117"/>
    </location>
</feature>
<dbReference type="AlphaFoldDB" id="A0A5J4TRS8"/>
<accession>A0A5J4TRS8</accession>
<dbReference type="OrthoDB" id="423283at2759"/>
<evidence type="ECO:0000313" key="2">
    <source>
        <dbReference type="EMBL" id="KAA6360161.1"/>
    </source>
</evidence>
<evidence type="ECO:0000259" key="1">
    <source>
        <dbReference type="PROSITE" id="PS50004"/>
    </source>
</evidence>
<dbReference type="EMBL" id="SNRW01027327">
    <property type="protein sequence ID" value="KAA6360161.1"/>
    <property type="molecule type" value="Genomic_DNA"/>
</dbReference>
<comment type="caution">
    <text evidence="2">The sequence shown here is derived from an EMBL/GenBank/DDBJ whole genome shotgun (WGS) entry which is preliminary data.</text>
</comment>
<proteinExistence type="predicted"/>
<dbReference type="PROSITE" id="PS50004">
    <property type="entry name" value="C2"/>
    <property type="match status" value="1"/>
</dbReference>
<reference evidence="2 3" key="1">
    <citation type="submission" date="2019-03" db="EMBL/GenBank/DDBJ databases">
        <title>Single cell metagenomics reveals metabolic interactions within the superorganism composed of flagellate Streblomastix strix and complex community of Bacteroidetes bacteria on its surface.</title>
        <authorList>
            <person name="Treitli S.C."/>
            <person name="Kolisko M."/>
            <person name="Husnik F."/>
            <person name="Keeling P."/>
            <person name="Hampl V."/>
        </authorList>
    </citation>
    <scope>NUCLEOTIDE SEQUENCE [LARGE SCALE GENOMIC DNA]</scope>
    <source>
        <strain evidence="2">ST1C</strain>
    </source>
</reference>
<sequence length="145" mass="16693">HILGQNVTRGCSGLSVISTQDQPFFNLGMSSFCGKSGDFVSININEEEKKTLTVKDVLNVEFNDEFVLDFDPDNVEDKIILFELWDSDNITKNDFLGQVKTRVQNYFIYFNILKFTFDFDPTSTDTRKILLKLLDHVTFSDDDQI</sequence>